<dbReference type="Proteomes" id="UP000176294">
    <property type="component" value="Unassembled WGS sequence"/>
</dbReference>
<sequence length="171" mass="18012">MQAREVVRSSASVSPVPLLHALGIELDNPVIVVAAAGRCALAAHAGIGIAAQDVAAVSRLLGVLKVVEAAAGATEGAVPLADALRIHLHHPVIVNAAAGLAFKRAHRRIGVAGQKVAPVGGWHHRLEVVVFRTPQRAVPLGERGRHRLGLCIRQREQYGQAGKKKTAKEHR</sequence>
<reference evidence="1 2" key="1">
    <citation type="submission" date="2016-08" db="EMBL/GenBank/DDBJ databases">
        <title>Hymenobacter coccineus sp. nov., Hymenobacter lapidarius sp. nov. and Hymenobacter glacialis sp. nov., isolated from Antarctic soil.</title>
        <authorList>
            <person name="Sedlacek I."/>
            <person name="Kralova S."/>
            <person name="Kyrova K."/>
            <person name="Maslanova I."/>
            <person name="Stankova E."/>
            <person name="Vrbovska V."/>
            <person name="Nemec M."/>
            <person name="Bartak M."/>
            <person name="Svec P."/>
            <person name="Busse H.-J."/>
            <person name="Pantucek R."/>
        </authorList>
    </citation>
    <scope>NUCLEOTIDE SEQUENCE [LARGE SCALE GENOMIC DNA]</scope>
    <source>
        <strain evidence="1 2">CCM 8643</strain>
    </source>
</reference>
<dbReference type="AlphaFoldDB" id="A0A1G1STT5"/>
<gene>
    <name evidence="1" type="ORF">BEN47_05110</name>
</gene>
<evidence type="ECO:0000313" key="1">
    <source>
        <dbReference type="EMBL" id="OGX82001.1"/>
    </source>
</evidence>
<dbReference type="EMBL" id="MDZB01000153">
    <property type="protein sequence ID" value="OGX82001.1"/>
    <property type="molecule type" value="Genomic_DNA"/>
</dbReference>
<name>A0A1G1STT5_9BACT</name>
<proteinExistence type="predicted"/>
<evidence type="ECO:0000313" key="2">
    <source>
        <dbReference type="Proteomes" id="UP000176294"/>
    </source>
</evidence>
<accession>A0A1G1STT5</accession>
<comment type="caution">
    <text evidence="1">The sequence shown here is derived from an EMBL/GenBank/DDBJ whole genome shotgun (WGS) entry which is preliminary data.</text>
</comment>
<keyword evidence="2" id="KW-1185">Reference proteome</keyword>
<protein>
    <submittedName>
        <fullName evidence="1">Uncharacterized protein</fullName>
    </submittedName>
</protein>
<organism evidence="1 2">
    <name type="scientific">Hymenobacter lapidarius</name>
    <dbReference type="NCBI Taxonomy" id="1908237"/>
    <lineage>
        <taxon>Bacteria</taxon>
        <taxon>Pseudomonadati</taxon>
        <taxon>Bacteroidota</taxon>
        <taxon>Cytophagia</taxon>
        <taxon>Cytophagales</taxon>
        <taxon>Hymenobacteraceae</taxon>
        <taxon>Hymenobacter</taxon>
    </lineage>
</organism>